<dbReference type="GO" id="GO:0016705">
    <property type="term" value="F:oxidoreductase activity, acting on paired donors, with incorporation or reduction of molecular oxygen"/>
    <property type="evidence" value="ECO:0007669"/>
    <property type="project" value="InterPro"/>
</dbReference>
<dbReference type="AlphaFoldDB" id="A0A2P5HDY8"/>
<dbReference type="Gene3D" id="1.10.630.10">
    <property type="entry name" value="Cytochrome P450"/>
    <property type="match status" value="1"/>
</dbReference>
<dbReference type="Proteomes" id="UP000094444">
    <property type="component" value="Unassembled WGS sequence"/>
</dbReference>
<dbReference type="InterPro" id="IPR053007">
    <property type="entry name" value="CYP450_monoxygenase_sec-met"/>
</dbReference>
<reference evidence="1" key="1">
    <citation type="submission" date="2017-09" db="EMBL/GenBank/DDBJ databases">
        <title>Polyketide synthases of a Diaporthe helianthi virulent isolate.</title>
        <authorList>
            <person name="Baroncelli R."/>
        </authorList>
    </citation>
    <scope>NUCLEOTIDE SEQUENCE [LARGE SCALE GENOMIC DNA]</scope>
    <source>
        <strain evidence="1">7/96</strain>
    </source>
</reference>
<keyword evidence="2" id="KW-1185">Reference proteome</keyword>
<sequence>MYQWISHQVMMAVTEGIYEPLNPFLDDSAVPAFRGFEAGVHGSSRSSPARFLPSRLGATSDPARRYLTTPYRRLSGHVVYHIVSAPAVLADCREKLIRALSLGREQNGEAAATARIGILSRVILEDHLLDDRFLLKKGNILLIPGVVQHQEPSVWGDNVNEFYHKRFVEGPGGRKGSRRLNPVAFRALGRGSTLCPGRHFAATEIMAFAALFILQFDARPASGAEWSVPSVDKTNLL</sequence>
<name>A0A2P5HDY8_DIAHE</name>
<dbReference type="InterPro" id="IPR001128">
    <property type="entry name" value="Cyt_P450"/>
</dbReference>
<dbReference type="STRING" id="158607.A0A2P5HDY8"/>
<dbReference type="OrthoDB" id="3366823at2759"/>
<dbReference type="GO" id="GO:0004497">
    <property type="term" value="F:monooxygenase activity"/>
    <property type="evidence" value="ECO:0007669"/>
    <property type="project" value="InterPro"/>
</dbReference>
<accession>A0A2P5HDY8</accession>
<dbReference type="InterPro" id="IPR036396">
    <property type="entry name" value="Cyt_P450_sf"/>
</dbReference>
<comment type="caution">
    <text evidence="1">The sequence shown here is derived from an EMBL/GenBank/DDBJ whole genome shotgun (WGS) entry which is preliminary data.</text>
</comment>
<dbReference type="SUPFAM" id="SSF48264">
    <property type="entry name" value="Cytochrome P450"/>
    <property type="match status" value="1"/>
</dbReference>
<dbReference type="InParanoid" id="A0A2P5HDY8"/>
<organism evidence="1 2">
    <name type="scientific">Diaporthe helianthi</name>
    <dbReference type="NCBI Taxonomy" id="158607"/>
    <lineage>
        <taxon>Eukaryota</taxon>
        <taxon>Fungi</taxon>
        <taxon>Dikarya</taxon>
        <taxon>Ascomycota</taxon>
        <taxon>Pezizomycotina</taxon>
        <taxon>Sordariomycetes</taxon>
        <taxon>Sordariomycetidae</taxon>
        <taxon>Diaporthales</taxon>
        <taxon>Diaporthaceae</taxon>
        <taxon>Diaporthe</taxon>
    </lineage>
</organism>
<evidence type="ECO:0000313" key="2">
    <source>
        <dbReference type="Proteomes" id="UP000094444"/>
    </source>
</evidence>
<dbReference type="PANTHER" id="PTHR47582">
    <property type="entry name" value="P450, PUTATIVE (EUROFUNG)-RELATED"/>
    <property type="match status" value="1"/>
</dbReference>
<dbReference type="GO" id="GO:0020037">
    <property type="term" value="F:heme binding"/>
    <property type="evidence" value="ECO:0007669"/>
    <property type="project" value="InterPro"/>
</dbReference>
<proteinExistence type="predicted"/>
<dbReference type="PANTHER" id="PTHR47582:SF1">
    <property type="entry name" value="P450, PUTATIVE (EUROFUNG)-RELATED"/>
    <property type="match status" value="1"/>
</dbReference>
<dbReference type="EMBL" id="MAVT02005964">
    <property type="protein sequence ID" value="POS68474.1"/>
    <property type="molecule type" value="Genomic_DNA"/>
</dbReference>
<evidence type="ECO:0008006" key="3">
    <source>
        <dbReference type="Google" id="ProtNLM"/>
    </source>
</evidence>
<protein>
    <recommendedName>
        <fullName evidence="3">Cytochrome P450</fullName>
    </recommendedName>
</protein>
<dbReference type="Pfam" id="PF00067">
    <property type="entry name" value="p450"/>
    <property type="match status" value="1"/>
</dbReference>
<evidence type="ECO:0000313" key="1">
    <source>
        <dbReference type="EMBL" id="POS68474.1"/>
    </source>
</evidence>
<gene>
    <name evidence="1" type="ORF">DHEL01_v213132</name>
</gene>
<dbReference type="GO" id="GO:0005506">
    <property type="term" value="F:iron ion binding"/>
    <property type="evidence" value="ECO:0007669"/>
    <property type="project" value="InterPro"/>
</dbReference>